<evidence type="ECO:0000313" key="4">
    <source>
        <dbReference type="Proteomes" id="UP001258434"/>
    </source>
</evidence>
<name>A0A0K6BZ35_BACFG</name>
<accession>F7LSB8</accession>
<dbReference type="Proteomes" id="UP001258434">
    <property type="component" value="Unassembled WGS sequence"/>
</dbReference>
<reference evidence="1 4" key="4">
    <citation type="submission" date="2023-08" db="EMBL/GenBank/DDBJ databases">
        <authorList>
            <person name="Du M."/>
            <person name="Liu C."/>
            <person name="Liu S.-J."/>
        </authorList>
    </citation>
    <scope>NUCLEOTIDE SEQUENCE [LARGE SCALE GENOMIC DNA]</scope>
    <source>
        <strain evidence="1 4">GS077</strain>
    </source>
</reference>
<gene>
    <name evidence="1" type="ORF">BFGS077_002831</name>
    <name evidence="2" type="ORF">CQW34_03003</name>
</gene>
<dbReference type="Gene3D" id="1.50.10.20">
    <property type="match status" value="1"/>
</dbReference>
<proteinExistence type="predicted"/>
<evidence type="ECO:0000313" key="3">
    <source>
        <dbReference type="Proteomes" id="UP000231846"/>
    </source>
</evidence>
<evidence type="ECO:0000313" key="2">
    <source>
        <dbReference type="EMBL" id="PJY73729.1"/>
    </source>
</evidence>
<accession>A0A0K6BZ35</accession>
<protein>
    <submittedName>
        <fullName evidence="1">Glycosyltransferase family 8 protein</fullName>
    </submittedName>
</protein>
<dbReference type="SUPFAM" id="SSF158745">
    <property type="entry name" value="LanC-like"/>
    <property type="match status" value="1"/>
</dbReference>
<organism evidence="2 3">
    <name type="scientific">Bacteroides fragilis</name>
    <dbReference type="NCBI Taxonomy" id="817"/>
    <lineage>
        <taxon>Bacteria</taxon>
        <taxon>Pseudomonadati</taxon>
        <taxon>Bacteroidota</taxon>
        <taxon>Bacteroidia</taxon>
        <taxon>Bacteroidales</taxon>
        <taxon>Bacteroidaceae</taxon>
        <taxon>Bacteroides</taxon>
    </lineage>
</organism>
<dbReference type="Proteomes" id="UP000231846">
    <property type="component" value="Unassembled WGS sequence"/>
</dbReference>
<reference evidence="4" key="3">
    <citation type="submission" date="2023-07" db="EMBL/GenBank/DDBJ databases">
        <title>A gut symbiont ubiquitin homologue binds and inactivates peptidyl-prolyl isomerase to mediate the interbacterial arms race in the human gut.</title>
        <authorList>
            <person name="Jiang K."/>
            <person name="Li W."/>
            <person name="Tong M."/>
            <person name="Xu J."/>
            <person name="Chen Z."/>
            <person name="Yang Y."/>
            <person name="Zang Y."/>
            <person name="Jiao X."/>
            <person name="Liu C."/>
            <person name="Lim B."/>
            <person name="Jiang X."/>
            <person name="Wang J."/>
            <person name="Wu D."/>
            <person name="Wang M."/>
            <person name="Liu S.-J."/>
            <person name="Shao F."/>
            <person name="Gao X."/>
        </authorList>
    </citation>
    <scope>NUCLEOTIDE SEQUENCE [LARGE SCALE GENOMIC DNA]</scope>
    <source>
        <strain evidence="4">GS077</strain>
    </source>
</reference>
<dbReference type="RefSeq" id="WP_009292569.1">
    <property type="nucleotide sequence ID" value="NZ_JBEJQV010000007.1"/>
</dbReference>
<reference evidence="2" key="2">
    <citation type="submission" date="2017-10" db="EMBL/GenBank/DDBJ databases">
        <authorList>
            <person name="Banno H."/>
            <person name="Chua N.-H."/>
        </authorList>
    </citation>
    <scope>NUCLEOTIDE SEQUENCE</scope>
    <source>
        <strain evidence="2">12905</strain>
    </source>
</reference>
<dbReference type="EMBL" id="PDCW01000022">
    <property type="protein sequence ID" value="PJY73729.1"/>
    <property type="molecule type" value="Genomic_DNA"/>
</dbReference>
<sequence>MLNKMGKTIALFRLYRNTKEEEWRIRAEEMLDDIWNECTKDMSLAYRDGLCGIGAGTEYLIQNGFVEGNTDEILAEIDSRVFAAINVRPPFDLSIEQGILGLACYLYHRLYYRKDSEEPTVLDLKEYTIYLIDWIAEALQDNSTDKDYYEFYFILVLLHTLNIMNAKIENLLECCDKKLLTSVYK</sequence>
<dbReference type="AlphaFoldDB" id="A0A0K6BZ35"/>
<dbReference type="EMBL" id="JAVFHL010000001">
    <property type="protein sequence ID" value="MDT6977528.1"/>
    <property type="molecule type" value="Genomic_DNA"/>
</dbReference>
<evidence type="ECO:0000313" key="1">
    <source>
        <dbReference type="EMBL" id="MDT6977528.1"/>
    </source>
</evidence>
<reference evidence="1" key="5">
    <citation type="submission" date="2024-03" db="EMBL/GenBank/DDBJ databases">
        <title>A gut symbiont ubiquitin homologue binds and inactivates peptidyl-prolyl isomerase to mediate the interbacterial arms race in the human gut.</title>
        <authorList>
            <person name="Jiang K."/>
            <person name="Li W."/>
            <person name="Tong M."/>
            <person name="Xu J."/>
            <person name="Chen Z."/>
            <person name="Yang Y."/>
            <person name="Zang Y."/>
            <person name="Jiao X."/>
            <person name="Liu C."/>
            <person name="Lim B."/>
            <person name="Jiang X."/>
            <person name="Wang J."/>
            <person name="Wu D."/>
            <person name="Wang M."/>
            <person name="Liu S.-J."/>
            <person name="Shao F."/>
            <person name="Gao X."/>
        </authorList>
    </citation>
    <scope>NUCLEOTIDE SEQUENCE</scope>
    <source>
        <strain evidence="1">GS077</strain>
    </source>
</reference>
<comment type="caution">
    <text evidence="2">The sequence shown here is derived from an EMBL/GenBank/DDBJ whole genome shotgun (WGS) entry which is preliminary data.</text>
</comment>
<reference evidence="2 3" key="1">
    <citation type="journal article" date="2017" name="MBio">
        <title>Gut Symbiont Bacteroides fragilis Secretes a Eukaryotic-Like Ubiquitin Protein That Mediates Intraspecies Antagonism.</title>
        <authorList>
            <person name="Chatzidaki-Livanis M."/>
            <person name="Coyne M.J."/>
            <person name="Roelofs K.G."/>
            <person name="Gentyala R.R."/>
            <person name="Caldwell J.M."/>
            <person name="Comstock L.E."/>
        </authorList>
    </citation>
    <scope>NUCLEOTIDE SEQUENCE [LARGE SCALE GENOMIC DNA]</scope>
    <source>
        <strain evidence="2 3">12905</strain>
    </source>
</reference>